<evidence type="ECO:0000256" key="4">
    <source>
        <dbReference type="SAM" id="MobiDB-lite"/>
    </source>
</evidence>
<dbReference type="SMART" id="SM00360">
    <property type="entry name" value="RRM"/>
    <property type="match status" value="1"/>
</dbReference>
<evidence type="ECO:0000313" key="6">
    <source>
        <dbReference type="EMBL" id="KFB43752.1"/>
    </source>
</evidence>
<dbReference type="Gene3D" id="3.30.70.330">
    <property type="match status" value="1"/>
</dbReference>
<dbReference type="EnsemblMetazoa" id="ASIC011488-RA">
    <property type="protein sequence ID" value="ASIC011488-PA"/>
    <property type="gene ID" value="ASIC011488"/>
</dbReference>
<feature type="region of interest" description="Disordered" evidence="4">
    <location>
        <begin position="255"/>
        <end position="419"/>
    </location>
</feature>
<feature type="region of interest" description="Disordered" evidence="4">
    <location>
        <begin position="128"/>
        <end position="178"/>
    </location>
</feature>
<name>A0A084W0K8_ANOSI</name>
<dbReference type="SUPFAM" id="SSF54928">
    <property type="entry name" value="RNA-binding domain, RBD"/>
    <property type="match status" value="1"/>
</dbReference>
<dbReference type="OrthoDB" id="21643at2759"/>
<dbReference type="VEuPathDB" id="VectorBase:ASIC011488"/>
<evidence type="ECO:0000256" key="2">
    <source>
        <dbReference type="PROSITE-ProRule" id="PRU00176"/>
    </source>
</evidence>
<dbReference type="PANTHER" id="PTHR48029:SF1">
    <property type="entry name" value="NUCLEOLAR PROTEIN 8"/>
    <property type="match status" value="1"/>
</dbReference>
<dbReference type="EMBL" id="KE525262">
    <property type="protein sequence ID" value="KFB43752.1"/>
    <property type="molecule type" value="Genomic_DNA"/>
</dbReference>
<evidence type="ECO:0000313" key="8">
    <source>
        <dbReference type="Proteomes" id="UP000030765"/>
    </source>
</evidence>
<feature type="domain" description="RRM" evidence="5">
    <location>
        <begin position="5"/>
        <end position="86"/>
    </location>
</feature>
<dbReference type="Pfam" id="PF00076">
    <property type="entry name" value="RRM_1"/>
    <property type="match status" value="1"/>
</dbReference>
<dbReference type="AlphaFoldDB" id="A0A084W0K8"/>
<dbReference type="Proteomes" id="UP000030765">
    <property type="component" value="Unassembled WGS sequence"/>
</dbReference>
<feature type="compositionally biased region" description="Basic and acidic residues" evidence="4">
    <location>
        <begin position="368"/>
        <end position="377"/>
    </location>
</feature>
<reference evidence="7" key="2">
    <citation type="submission" date="2020-05" db="UniProtKB">
        <authorList>
            <consortium name="EnsemblMetazoa"/>
        </authorList>
    </citation>
    <scope>IDENTIFICATION</scope>
</reference>
<feature type="compositionally biased region" description="Basic and acidic residues" evidence="4">
    <location>
        <begin position="386"/>
        <end position="419"/>
    </location>
</feature>
<keyword evidence="1 2" id="KW-0694">RNA-binding</keyword>
<feature type="region of interest" description="Disordered" evidence="4">
    <location>
        <begin position="451"/>
        <end position="535"/>
    </location>
</feature>
<feature type="coiled-coil region" evidence="3">
    <location>
        <begin position="82"/>
        <end position="109"/>
    </location>
</feature>
<proteinExistence type="predicted"/>
<feature type="compositionally biased region" description="Polar residues" evidence="4">
    <location>
        <begin position="161"/>
        <end position="171"/>
    </location>
</feature>
<protein>
    <submittedName>
        <fullName evidence="6">AGAP001261-PA-like protein</fullName>
    </submittedName>
</protein>
<dbReference type="InterPro" id="IPR035979">
    <property type="entry name" value="RBD_domain_sf"/>
</dbReference>
<feature type="compositionally biased region" description="Acidic residues" evidence="4">
    <location>
        <begin position="491"/>
        <end position="502"/>
    </location>
</feature>
<keyword evidence="3" id="KW-0175">Coiled coil</keyword>
<evidence type="ECO:0000259" key="5">
    <source>
        <dbReference type="PROSITE" id="PS50102"/>
    </source>
</evidence>
<feature type="region of interest" description="Disordered" evidence="4">
    <location>
        <begin position="208"/>
        <end position="234"/>
    </location>
</feature>
<feature type="compositionally biased region" description="Basic and acidic residues" evidence="4">
    <location>
        <begin position="503"/>
        <end position="535"/>
    </location>
</feature>
<dbReference type="PROSITE" id="PS50102">
    <property type="entry name" value="RRM"/>
    <property type="match status" value="1"/>
</dbReference>
<dbReference type="GO" id="GO:0003723">
    <property type="term" value="F:RNA binding"/>
    <property type="evidence" value="ECO:0007669"/>
    <property type="project" value="UniProtKB-UniRule"/>
</dbReference>
<reference evidence="6 8" key="1">
    <citation type="journal article" date="2014" name="BMC Genomics">
        <title>Genome sequence of Anopheles sinensis provides insight into genetics basis of mosquito competence for malaria parasites.</title>
        <authorList>
            <person name="Zhou D."/>
            <person name="Zhang D."/>
            <person name="Ding G."/>
            <person name="Shi L."/>
            <person name="Hou Q."/>
            <person name="Ye Y."/>
            <person name="Xu Y."/>
            <person name="Zhou H."/>
            <person name="Xiong C."/>
            <person name="Li S."/>
            <person name="Yu J."/>
            <person name="Hong S."/>
            <person name="Yu X."/>
            <person name="Zou P."/>
            <person name="Chen C."/>
            <person name="Chang X."/>
            <person name="Wang W."/>
            <person name="Lv Y."/>
            <person name="Sun Y."/>
            <person name="Ma L."/>
            <person name="Shen B."/>
            <person name="Zhu C."/>
        </authorList>
    </citation>
    <scope>NUCLEOTIDE SEQUENCE [LARGE SCALE GENOMIC DNA]</scope>
</reference>
<sequence>MLKSHRLFIGNIPKGTTEDELKEEFCAYGVVESIEIKQKSNPVSDVVDIFGFVTLQADDYTVGCCIKEFSEQKYKGVYLNVSKAKESFLDRLKREREEAEALKQSAALLEPYKKSDVVENVAKSSEKLPTLPTLPTISKPDESSSSESSESEGEDEEDAGRSNQKSTNRQPVSKPEDELVRKWNQETYIEHGKLKIIPITGQVADVIDRSKSRQKQSDGKKLGEKARIADEKRKQGLTKLKSAYEQQKNAIKSALSGDSVNNKRKIAFSDDDEEGSSAKPKLSLFNGQEDDDGFEGNFSVRNQLAGQEGQKLHEMQTTYHADSRFRMDSRFLDHDDKAKGERKPQENMNDKDRRKQLEILSNVTGKTLGEKRNDSKKAPQMQRFDPSQKEKSDQDKEPEKQINTAELKKAERREEEYKVSEQKFYVVSEKLLSSIKGSTAETETNEGFSLLSMFGRATEDNPSAEVPKEDDYVADEEMPLQSDAKFKYESSDSEEENQAVEDDNNRMEHFEDEQFKDGNSKQQTKGKDKDESWRENVAQRKAGYYSRQGIWKENFFFLPDDARFDEGRKFFGIYPVPGGEYGTGETREPDADAKKGNVKDIRKIFKKRRQREEKNVRSKSQRVFKIMKKRTLRK</sequence>
<feature type="compositionally biased region" description="Basic and acidic residues" evidence="4">
    <location>
        <begin position="321"/>
        <end position="357"/>
    </location>
</feature>
<evidence type="ECO:0000313" key="7">
    <source>
        <dbReference type="EnsemblMetazoa" id="ASIC011488-PA"/>
    </source>
</evidence>
<evidence type="ECO:0000256" key="3">
    <source>
        <dbReference type="SAM" id="Coils"/>
    </source>
</evidence>
<dbReference type="EMBL" id="ATLV01019122">
    <property type="status" value="NOT_ANNOTATED_CDS"/>
    <property type="molecule type" value="Genomic_DNA"/>
</dbReference>
<accession>A0A084W0K8</accession>
<organism evidence="6">
    <name type="scientific">Anopheles sinensis</name>
    <name type="common">Mosquito</name>
    <dbReference type="NCBI Taxonomy" id="74873"/>
    <lineage>
        <taxon>Eukaryota</taxon>
        <taxon>Metazoa</taxon>
        <taxon>Ecdysozoa</taxon>
        <taxon>Arthropoda</taxon>
        <taxon>Hexapoda</taxon>
        <taxon>Insecta</taxon>
        <taxon>Pterygota</taxon>
        <taxon>Neoptera</taxon>
        <taxon>Endopterygota</taxon>
        <taxon>Diptera</taxon>
        <taxon>Nematocera</taxon>
        <taxon>Culicoidea</taxon>
        <taxon>Culicidae</taxon>
        <taxon>Anophelinae</taxon>
        <taxon>Anopheles</taxon>
    </lineage>
</organism>
<dbReference type="PANTHER" id="PTHR48029">
    <property type="entry name" value="NUCLEOLAR PROTEIN 8"/>
    <property type="match status" value="1"/>
</dbReference>
<dbReference type="STRING" id="74873.A0A084W0K8"/>
<dbReference type="VEuPathDB" id="VectorBase:ASIS002577"/>
<feature type="compositionally biased region" description="Acidic residues" evidence="4">
    <location>
        <begin position="149"/>
        <end position="158"/>
    </location>
</feature>
<dbReference type="InterPro" id="IPR000504">
    <property type="entry name" value="RRM_dom"/>
</dbReference>
<dbReference type="InterPro" id="IPR012677">
    <property type="entry name" value="Nucleotide-bd_a/b_plait_sf"/>
</dbReference>
<dbReference type="OMA" id="NWQKLHG"/>
<evidence type="ECO:0000256" key="1">
    <source>
        <dbReference type="ARBA" id="ARBA00022884"/>
    </source>
</evidence>
<keyword evidence="8" id="KW-1185">Reference proteome</keyword>
<gene>
    <name evidence="6" type="ORF">ZHAS_00011488</name>
</gene>